<dbReference type="InterPro" id="IPR037045">
    <property type="entry name" value="S8pro/Inhibitor_I9_sf"/>
</dbReference>
<dbReference type="SUPFAM" id="SSF54897">
    <property type="entry name" value="Protease propeptides/inhibitors"/>
    <property type="match status" value="1"/>
</dbReference>
<evidence type="ECO:0000313" key="12">
    <source>
        <dbReference type="EMBL" id="KAH0962211.1"/>
    </source>
</evidence>
<evidence type="ECO:0000259" key="11">
    <source>
        <dbReference type="Pfam" id="PF05922"/>
    </source>
</evidence>
<reference evidence="12" key="1">
    <citation type="submission" date="2021-09" db="EMBL/GenBank/DDBJ databases">
        <title>A high-quality genome of the endoparasitic fungus Hirsutella rhossiliensis with a comparison of Hirsutella genomes reveals transposable elements contributing to genome size variation.</title>
        <authorList>
            <person name="Lin R."/>
            <person name="Jiao Y."/>
            <person name="Sun X."/>
            <person name="Ling J."/>
            <person name="Xie B."/>
            <person name="Cheng X."/>
        </authorList>
    </citation>
    <scope>NUCLEOTIDE SEQUENCE</scope>
    <source>
        <strain evidence="12">HR02</strain>
    </source>
</reference>
<dbReference type="InterPro" id="IPR000209">
    <property type="entry name" value="Peptidase_S8/S53_dom"/>
</dbReference>
<comment type="similarity">
    <text evidence="1 6 7">Belongs to the peptidase S8 family.</text>
</comment>
<dbReference type="SUPFAM" id="SSF52743">
    <property type="entry name" value="Subtilisin-like"/>
    <property type="match status" value="1"/>
</dbReference>
<sequence>MKITTLFLAVLTGGVARIVNDRTGPGPENTLDSGSVTEPSGHSITNDSGNSEEIYIVAMQDGLKDKDLESHLQLVDSKHRASLNSSDRQFKGRQDTFFGEKYGFHGYTGSFASQVIDYIRKQPQVKSVEKDQIIHANLTLRELETDSEVENESLKPPTRVQRRAGTLVTQRWAPHNLRDISHRFATKKWRPSALYKYYYDSDAGSNTYAYVVDSGVRITHKEFEGRAENGWTRYKDDYEDKKGHGTHVAGIIASKTYGVVKNAHIISVKVTQDGAIAATTMINAVHWIMEDIEKKNRLGRAVINMSLNIGISEALDNLIDKVFKKGVLTVAASGNEGKCAWGSPARSPNAITVGSINTDWSVASYCNLGPVVDIFAPGAQIPSVTYKKDTGNAKKTGTSMAAPHVAGLVLNAMSVYGITDAQKITDFLFQTSTKDQVKGELGGVPNRVANNNNGKQRKPCEAV</sequence>
<dbReference type="GO" id="GO:0006508">
    <property type="term" value="P:proteolysis"/>
    <property type="evidence" value="ECO:0007669"/>
    <property type="project" value="UniProtKB-KW"/>
</dbReference>
<evidence type="ECO:0000259" key="10">
    <source>
        <dbReference type="Pfam" id="PF00082"/>
    </source>
</evidence>
<evidence type="ECO:0000256" key="1">
    <source>
        <dbReference type="ARBA" id="ARBA00011073"/>
    </source>
</evidence>
<dbReference type="InterPro" id="IPR015500">
    <property type="entry name" value="Peptidase_S8_subtilisin-rel"/>
</dbReference>
<evidence type="ECO:0000256" key="8">
    <source>
        <dbReference type="SAM" id="MobiDB-lite"/>
    </source>
</evidence>
<accession>A0A9P8SIP1</accession>
<dbReference type="EMBL" id="JAIZPD010000006">
    <property type="protein sequence ID" value="KAH0962211.1"/>
    <property type="molecule type" value="Genomic_DNA"/>
</dbReference>
<dbReference type="RefSeq" id="XP_044719724.1">
    <property type="nucleotide sequence ID" value="XM_044864784.1"/>
</dbReference>
<gene>
    <name evidence="12" type="ORF">HRG_06313</name>
</gene>
<dbReference type="PROSITE" id="PS00136">
    <property type="entry name" value="SUBTILASE_ASP"/>
    <property type="match status" value="1"/>
</dbReference>
<dbReference type="Pfam" id="PF00082">
    <property type="entry name" value="Peptidase_S8"/>
    <property type="match status" value="1"/>
</dbReference>
<keyword evidence="4 6" id="KW-0378">Hydrolase</keyword>
<dbReference type="InterPro" id="IPR023827">
    <property type="entry name" value="Peptidase_S8_Asp-AS"/>
</dbReference>
<dbReference type="PROSITE" id="PS00138">
    <property type="entry name" value="SUBTILASE_SER"/>
    <property type="match status" value="1"/>
</dbReference>
<dbReference type="InterPro" id="IPR036852">
    <property type="entry name" value="Peptidase_S8/S53_dom_sf"/>
</dbReference>
<feature type="region of interest" description="Disordered" evidence="8">
    <location>
        <begin position="440"/>
        <end position="463"/>
    </location>
</feature>
<feature type="signal peptide" evidence="9">
    <location>
        <begin position="1"/>
        <end position="16"/>
    </location>
</feature>
<dbReference type="PROSITE" id="PS51892">
    <property type="entry name" value="SUBTILASE"/>
    <property type="match status" value="1"/>
</dbReference>
<dbReference type="PANTHER" id="PTHR43806:SF11">
    <property type="entry name" value="CEREVISIN-RELATED"/>
    <property type="match status" value="1"/>
</dbReference>
<evidence type="ECO:0000256" key="6">
    <source>
        <dbReference type="PROSITE-ProRule" id="PRU01240"/>
    </source>
</evidence>
<dbReference type="Proteomes" id="UP000824596">
    <property type="component" value="Unassembled WGS sequence"/>
</dbReference>
<keyword evidence="3 9" id="KW-0732">Signal</keyword>
<evidence type="ECO:0000256" key="4">
    <source>
        <dbReference type="ARBA" id="ARBA00022801"/>
    </source>
</evidence>
<dbReference type="PANTHER" id="PTHR43806">
    <property type="entry name" value="PEPTIDASE S8"/>
    <property type="match status" value="1"/>
</dbReference>
<evidence type="ECO:0000256" key="2">
    <source>
        <dbReference type="ARBA" id="ARBA00022670"/>
    </source>
</evidence>
<organism evidence="12 13">
    <name type="scientific">Hirsutella rhossiliensis</name>
    <dbReference type="NCBI Taxonomy" id="111463"/>
    <lineage>
        <taxon>Eukaryota</taxon>
        <taxon>Fungi</taxon>
        <taxon>Dikarya</taxon>
        <taxon>Ascomycota</taxon>
        <taxon>Pezizomycotina</taxon>
        <taxon>Sordariomycetes</taxon>
        <taxon>Hypocreomycetidae</taxon>
        <taxon>Hypocreales</taxon>
        <taxon>Ophiocordycipitaceae</taxon>
        <taxon>Hirsutella</taxon>
    </lineage>
</organism>
<keyword evidence="2 6" id="KW-0645">Protease</keyword>
<dbReference type="AlphaFoldDB" id="A0A9P8SIP1"/>
<dbReference type="InterPro" id="IPR034193">
    <property type="entry name" value="PCSK9_ProteinaseK-like"/>
</dbReference>
<dbReference type="InterPro" id="IPR023828">
    <property type="entry name" value="Peptidase_S8_Ser-AS"/>
</dbReference>
<dbReference type="GeneID" id="68355442"/>
<dbReference type="Gene3D" id="3.30.70.80">
    <property type="entry name" value="Peptidase S8 propeptide/proteinase inhibitor I9"/>
    <property type="match status" value="1"/>
</dbReference>
<evidence type="ECO:0000256" key="5">
    <source>
        <dbReference type="ARBA" id="ARBA00022825"/>
    </source>
</evidence>
<feature type="active site" description="Charge relay system" evidence="6">
    <location>
        <position position="399"/>
    </location>
</feature>
<evidence type="ECO:0000256" key="9">
    <source>
        <dbReference type="SAM" id="SignalP"/>
    </source>
</evidence>
<feature type="domain" description="Inhibitor I9" evidence="11">
    <location>
        <begin position="55"/>
        <end position="135"/>
    </location>
</feature>
<evidence type="ECO:0000313" key="13">
    <source>
        <dbReference type="Proteomes" id="UP000824596"/>
    </source>
</evidence>
<feature type="active site" description="Charge relay system" evidence="6">
    <location>
        <position position="244"/>
    </location>
</feature>
<dbReference type="FunFam" id="3.40.50.200:FF:000007">
    <property type="entry name" value="Subtilisin-like serine protease"/>
    <property type="match status" value="1"/>
</dbReference>
<feature type="region of interest" description="Disordered" evidence="8">
    <location>
        <begin position="21"/>
        <end position="50"/>
    </location>
</feature>
<dbReference type="InterPro" id="IPR022398">
    <property type="entry name" value="Peptidase_S8_His-AS"/>
</dbReference>
<dbReference type="GO" id="GO:0004252">
    <property type="term" value="F:serine-type endopeptidase activity"/>
    <property type="evidence" value="ECO:0007669"/>
    <property type="project" value="UniProtKB-UniRule"/>
</dbReference>
<dbReference type="CDD" id="cd04077">
    <property type="entry name" value="Peptidases_S8_PCSK9_ProteinaseK_like"/>
    <property type="match status" value="1"/>
</dbReference>
<dbReference type="Gene3D" id="3.40.50.200">
    <property type="entry name" value="Peptidase S8/S53 domain"/>
    <property type="match status" value="1"/>
</dbReference>
<dbReference type="PRINTS" id="PR00723">
    <property type="entry name" value="SUBTILISIN"/>
</dbReference>
<protein>
    <submittedName>
        <fullName evidence="12">Subtilase family domain-containing protein</fullName>
    </submittedName>
</protein>
<dbReference type="InterPro" id="IPR010259">
    <property type="entry name" value="S8pro/Inhibitor_I9"/>
</dbReference>
<feature type="compositionally biased region" description="Polar residues" evidence="8">
    <location>
        <begin position="30"/>
        <end position="50"/>
    </location>
</feature>
<proteinExistence type="inferred from homology"/>
<evidence type="ECO:0000256" key="3">
    <source>
        <dbReference type="ARBA" id="ARBA00022729"/>
    </source>
</evidence>
<evidence type="ECO:0000256" key="7">
    <source>
        <dbReference type="RuleBase" id="RU003355"/>
    </source>
</evidence>
<comment type="caution">
    <text evidence="12">The sequence shown here is derived from an EMBL/GenBank/DDBJ whole genome shotgun (WGS) entry which is preliminary data.</text>
</comment>
<feature type="active site" description="Charge relay system" evidence="6">
    <location>
        <position position="213"/>
    </location>
</feature>
<keyword evidence="5 6" id="KW-0720">Serine protease</keyword>
<feature type="domain" description="Peptidase S8/S53" evidence="10">
    <location>
        <begin position="211"/>
        <end position="439"/>
    </location>
</feature>
<dbReference type="PROSITE" id="PS00137">
    <property type="entry name" value="SUBTILASE_HIS"/>
    <property type="match status" value="1"/>
</dbReference>
<dbReference type="Pfam" id="PF05922">
    <property type="entry name" value="Inhibitor_I9"/>
    <property type="match status" value="1"/>
</dbReference>
<dbReference type="OrthoDB" id="4927530at2759"/>
<name>A0A9P8SIP1_9HYPO</name>
<feature type="chain" id="PRO_5040375613" evidence="9">
    <location>
        <begin position="17"/>
        <end position="463"/>
    </location>
</feature>
<keyword evidence="13" id="KW-1185">Reference proteome</keyword>
<dbReference type="InterPro" id="IPR050131">
    <property type="entry name" value="Peptidase_S8_subtilisin-like"/>
</dbReference>